<evidence type="ECO:0000256" key="4">
    <source>
        <dbReference type="ARBA" id="ARBA00022692"/>
    </source>
</evidence>
<evidence type="ECO:0000256" key="8">
    <source>
        <dbReference type="SAM" id="MobiDB-lite"/>
    </source>
</evidence>
<evidence type="ECO:0000256" key="7">
    <source>
        <dbReference type="PROSITE-ProRule" id="PRU00473"/>
    </source>
</evidence>
<organism evidence="11 12">
    <name type="scientific">Marinobacter persicus</name>
    <dbReference type="NCBI Taxonomy" id="930118"/>
    <lineage>
        <taxon>Bacteria</taxon>
        <taxon>Pseudomonadati</taxon>
        <taxon>Pseudomonadota</taxon>
        <taxon>Gammaproteobacteria</taxon>
        <taxon>Pseudomonadales</taxon>
        <taxon>Marinobacteraceae</taxon>
        <taxon>Marinobacter</taxon>
    </lineage>
</organism>
<dbReference type="Pfam" id="PF13677">
    <property type="entry name" value="MotB_plug"/>
    <property type="match status" value="1"/>
</dbReference>
<dbReference type="PANTHER" id="PTHR30329:SF20">
    <property type="entry name" value="EXPORTED PROTEIN"/>
    <property type="match status" value="1"/>
</dbReference>
<keyword evidence="5 9" id="KW-1133">Transmembrane helix</keyword>
<evidence type="ECO:0000256" key="2">
    <source>
        <dbReference type="ARBA" id="ARBA00008914"/>
    </source>
</evidence>
<feature type="region of interest" description="Disordered" evidence="8">
    <location>
        <begin position="1"/>
        <end position="25"/>
    </location>
</feature>
<protein>
    <submittedName>
        <fullName evidence="11">Chemotaxis protein MotB</fullName>
    </submittedName>
</protein>
<dbReference type="EMBL" id="FOSC01000002">
    <property type="protein sequence ID" value="SFJ38407.1"/>
    <property type="molecule type" value="Genomic_DNA"/>
</dbReference>
<evidence type="ECO:0000256" key="5">
    <source>
        <dbReference type="ARBA" id="ARBA00022989"/>
    </source>
</evidence>
<dbReference type="Gene3D" id="3.30.1330.60">
    <property type="entry name" value="OmpA-like domain"/>
    <property type="match status" value="1"/>
</dbReference>
<evidence type="ECO:0000256" key="1">
    <source>
        <dbReference type="ARBA" id="ARBA00004162"/>
    </source>
</evidence>
<dbReference type="CDD" id="cd07185">
    <property type="entry name" value="OmpA_C-like"/>
    <property type="match status" value="1"/>
</dbReference>
<accession>A0A1I3QZ35</accession>
<keyword evidence="6 7" id="KW-0472">Membrane</keyword>
<comment type="similarity">
    <text evidence="2">Belongs to the MotB family.</text>
</comment>
<evidence type="ECO:0000256" key="3">
    <source>
        <dbReference type="ARBA" id="ARBA00022475"/>
    </source>
</evidence>
<proteinExistence type="inferred from homology"/>
<dbReference type="PROSITE" id="PS51123">
    <property type="entry name" value="OMPA_2"/>
    <property type="match status" value="1"/>
</dbReference>
<sequence>MSDLERSALRAARRSGHLGAPESADSQEDGWLITYLDVITLLLVMFVVMLALSGGPSGMPGTDEIVETKTSPPVVATDEDRLAEPKVETDKDPAAEPQADPAAAFAEQASQFLREAGLSGQVDVVRQDGGVSLRIGSEVLFASGTAELSNDGMRQLEQLTPLLAQTDYRLEVAGHTDNRPIRSERYPSNWELSSARAASVVRLFLAEGIAANRMRASGYADTKPVARNDTERGRERNRRVELVLRPGVNNTES</sequence>
<evidence type="ECO:0000313" key="11">
    <source>
        <dbReference type="EMBL" id="SFJ38407.1"/>
    </source>
</evidence>
<dbReference type="OrthoDB" id="9815217at2"/>
<gene>
    <name evidence="11" type="ORF">SAMN05216429_102166</name>
</gene>
<feature type="domain" description="OmpA-like" evidence="10">
    <location>
        <begin position="128"/>
        <end position="248"/>
    </location>
</feature>
<keyword evidence="3" id="KW-1003">Cell membrane</keyword>
<evidence type="ECO:0000313" key="12">
    <source>
        <dbReference type="Proteomes" id="UP000199445"/>
    </source>
</evidence>
<dbReference type="Proteomes" id="UP000199445">
    <property type="component" value="Unassembled WGS sequence"/>
</dbReference>
<dbReference type="InterPro" id="IPR036737">
    <property type="entry name" value="OmpA-like_sf"/>
</dbReference>
<dbReference type="Pfam" id="PF00691">
    <property type="entry name" value="OmpA"/>
    <property type="match status" value="1"/>
</dbReference>
<dbReference type="InterPro" id="IPR025713">
    <property type="entry name" value="MotB-like_N_dom"/>
</dbReference>
<dbReference type="RefSeq" id="WP_091701378.1">
    <property type="nucleotide sequence ID" value="NZ_BMYN01000002.1"/>
</dbReference>
<dbReference type="GO" id="GO:0005886">
    <property type="term" value="C:plasma membrane"/>
    <property type="evidence" value="ECO:0007669"/>
    <property type="project" value="UniProtKB-SubCell"/>
</dbReference>
<evidence type="ECO:0000259" key="10">
    <source>
        <dbReference type="PROSITE" id="PS51123"/>
    </source>
</evidence>
<dbReference type="InterPro" id="IPR050330">
    <property type="entry name" value="Bact_OuterMem_StrucFunc"/>
</dbReference>
<reference evidence="11 12" key="1">
    <citation type="submission" date="2016-10" db="EMBL/GenBank/DDBJ databases">
        <authorList>
            <person name="de Groot N.N."/>
        </authorList>
    </citation>
    <scope>NUCLEOTIDE SEQUENCE [LARGE SCALE GENOMIC DNA]</scope>
    <source>
        <strain evidence="11 12">IBRC-M 10445</strain>
    </source>
</reference>
<dbReference type="InterPro" id="IPR006665">
    <property type="entry name" value="OmpA-like"/>
</dbReference>
<name>A0A1I3QZ35_9GAMM</name>
<feature type="transmembrane region" description="Helical" evidence="9">
    <location>
        <begin position="32"/>
        <end position="52"/>
    </location>
</feature>
<evidence type="ECO:0000256" key="6">
    <source>
        <dbReference type="ARBA" id="ARBA00023136"/>
    </source>
</evidence>
<comment type="subcellular location">
    <subcellularLocation>
        <location evidence="1">Cell membrane</location>
        <topology evidence="1">Single-pass membrane protein</topology>
    </subcellularLocation>
</comment>
<dbReference type="PANTHER" id="PTHR30329">
    <property type="entry name" value="STATOR ELEMENT OF FLAGELLAR MOTOR COMPLEX"/>
    <property type="match status" value="1"/>
</dbReference>
<keyword evidence="4 9" id="KW-0812">Transmembrane</keyword>
<dbReference type="SUPFAM" id="SSF103088">
    <property type="entry name" value="OmpA-like"/>
    <property type="match status" value="1"/>
</dbReference>
<keyword evidence="12" id="KW-1185">Reference proteome</keyword>
<evidence type="ECO:0000256" key="9">
    <source>
        <dbReference type="SAM" id="Phobius"/>
    </source>
</evidence>
<dbReference type="AlphaFoldDB" id="A0A1I3QZ35"/>